<dbReference type="KEGG" id="bkw:BkAM31D_23475"/>
<dbReference type="PANTHER" id="PTHR48207">
    <property type="entry name" value="SUCCINATE--HYDROXYMETHYLGLUTARATE COA-TRANSFERASE"/>
    <property type="match status" value="1"/>
</dbReference>
<dbReference type="STRING" id="199441.BkAM31D_23475"/>
<proteinExistence type="predicted"/>
<dbReference type="Gene3D" id="3.30.1540.10">
    <property type="entry name" value="formyl-coa transferase, domain 3"/>
    <property type="match status" value="1"/>
</dbReference>
<evidence type="ECO:0000313" key="3">
    <source>
        <dbReference type="Proteomes" id="UP000193006"/>
    </source>
</evidence>
<dbReference type="InterPro" id="IPR003673">
    <property type="entry name" value="CoA-Trfase_fam_III"/>
</dbReference>
<evidence type="ECO:0000313" key="2">
    <source>
        <dbReference type="EMBL" id="ARK32592.1"/>
    </source>
</evidence>
<dbReference type="GO" id="GO:0033608">
    <property type="term" value="F:formyl-CoA transferase activity"/>
    <property type="evidence" value="ECO:0007669"/>
    <property type="project" value="UniProtKB-EC"/>
</dbReference>
<sequence>MNVLSGITVVDITQNVAGPFCSQLLGDLGATVIKIERPGTGDDTRQWHPPKWGEESATFLALNRNKKSLCIDLDSPEGQEIVHDLCKDADIFIHSLKPGSEESRQLGYEKLSEINPSLIYAAISAFGDKGPMKNKPGYDPLIQAYSGIMSLTGNQGDDPVRVGVSIVDMATGMWSLIGILTALHQRNETNEGCKVSNSLLETGVAWVNLQLSNFMASGNLPKKLGTGMATTVPYEAFKTKNDDQWAIIAAGNNRLFKNLCDALELQELVEDERFKTNSVRVQNRYELRRIIEEKTTQYEVDDLARVLAEFKVPCSPINTLDRVYSNEQVNALQMIRPIEDFRVEDFKVVDLPFRINEERASIRSLPPLLGEQSEEVLASLNYSKEKMEQLKSKKVIQ</sequence>
<dbReference type="EMBL" id="CP020814">
    <property type="protein sequence ID" value="ARK32592.1"/>
    <property type="molecule type" value="Genomic_DNA"/>
</dbReference>
<keyword evidence="1 2" id="KW-0808">Transferase</keyword>
<dbReference type="Pfam" id="PF02515">
    <property type="entry name" value="CoA_transf_3"/>
    <property type="match status" value="1"/>
</dbReference>
<protein>
    <submittedName>
        <fullName evidence="2">Formyl-coenzyme A transferase</fullName>
        <ecNumber evidence="2">2.8.3.16</ecNumber>
    </submittedName>
</protein>
<dbReference type="InterPro" id="IPR044855">
    <property type="entry name" value="CoA-Trfase_III_dom3_sf"/>
</dbReference>
<organism evidence="2 3">
    <name type="scientific">Halalkalibacter krulwichiae</name>
    <dbReference type="NCBI Taxonomy" id="199441"/>
    <lineage>
        <taxon>Bacteria</taxon>
        <taxon>Bacillati</taxon>
        <taxon>Bacillota</taxon>
        <taxon>Bacilli</taxon>
        <taxon>Bacillales</taxon>
        <taxon>Bacillaceae</taxon>
        <taxon>Halalkalibacter</taxon>
    </lineage>
</organism>
<accession>A0A1X9MMV1</accession>
<evidence type="ECO:0000256" key="1">
    <source>
        <dbReference type="ARBA" id="ARBA00022679"/>
    </source>
</evidence>
<dbReference type="PANTHER" id="PTHR48207:SF3">
    <property type="entry name" value="SUCCINATE--HYDROXYMETHYLGLUTARATE COA-TRANSFERASE"/>
    <property type="match status" value="1"/>
</dbReference>
<dbReference type="Gene3D" id="3.40.50.10540">
    <property type="entry name" value="Crotonobetainyl-coa:carnitine coa-transferase, domain 1"/>
    <property type="match status" value="1"/>
</dbReference>
<name>A0A1X9MMV1_9BACI</name>
<gene>
    <name evidence="2" type="primary">frc_2</name>
    <name evidence="2" type="ORF">BkAM31D_23475</name>
</gene>
<dbReference type="SUPFAM" id="SSF89796">
    <property type="entry name" value="CoA-transferase family III (CaiB/BaiF)"/>
    <property type="match status" value="1"/>
</dbReference>
<dbReference type="AlphaFoldDB" id="A0A1X9MMV1"/>
<dbReference type="Proteomes" id="UP000193006">
    <property type="component" value="Chromosome"/>
</dbReference>
<dbReference type="InterPro" id="IPR050483">
    <property type="entry name" value="CoA-transferase_III_domain"/>
</dbReference>
<dbReference type="RefSeq" id="WP_066158781.1">
    <property type="nucleotide sequence ID" value="NZ_CP020814.1"/>
</dbReference>
<keyword evidence="3" id="KW-1185">Reference proteome</keyword>
<reference evidence="2 3" key="1">
    <citation type="submission" date="2017-04" db="EMBL/GenBank/DDBJ databases">
        <title>Bacillus krulwichiae AM31D Genome sequencing and assembly.</title>
        <authorList>
            <person name="Krulwich T.A."/>
            <person name="Anastor L."/>
            <person name="Ehrlich R."/>
            <person name="Ehrlich G.D."/>
            <person name="Janto B."/>
        </authorList>
    </citation>
    <scope>NUCLEOTIDE SEQUENCE [LARGE SCALE GENOMIC DNA]</scope>
    <source>
        <strain evidence="2 3">AM31D</strain>
    </source>
</reference>
<dbReference type="InterPro" id="IPR023606">
    <property type="entry name" value="CoA-Trfase_III_dom_1_sf"/>
</dbReference>
<dbReference type="EC" id="2.8.3.16" evidence="2"/>